<keyword evidence="2" id="KW-1185">Reference proteome</keyword>
<name>A0ACD3B594_9AGAR</name>
<dbReference type="Proteomes" id="UP000308600">
    <property type="component" value="Unassembled WGS sequence"/>
</dbReference>
<evidence type="ECO:0000313" key="1">
    <source>
        <dbReference type="EMBL" id="TFK72852.1"/>
    </source>
</evidence>
<gene>
    <name evidence="1" type="ORF">BDN72DRAFT_284089</name>
</gene>
<protein>
    <submittedName>
        <fullName evidence="1">Uncharacterized protein</fullName>
    </submittedName>
</protein>
<sequence>MAVTLYQNDSDYASGSTSQLPFEEVQTMLANLIADFDKKLENQRTDLSQETRGLGQHLENLQTQVNQAKSQHAEEMKNLGTIITETQTLLAETQVDRDKEKQRADQAEGDLKTREIEWQATLDERFTNSKSQQSKLQAKIDQTKAKLAEERERLETKLNSSQNELKATQDRLAIAQDQLTVIQARLAETETLRDQVMSSSISYFIRNFQLM</sequence>
<accession>A0ACD3B594</accession>
<evidence type="ECO:0000313" key="2">
    <source>
        <dbReference type="Proteomes" id="UP000308600"/>
    </source>
</evidence>
<reference evidence="1 2" key="1">
    <citation type="journal article" date="2019" name="Nat. Ecol. Evol.">
        <title>Megaphylogeny resolves global patterns of mushroom evolution.</title>
        <authorList>
            <person name="Varga T."/>
            <person name="Krizsan K."/>
            <person name="Foldi C."/>
            <person name="Dima B."/>
            <person name="Sanchez-Garcia M."/>
            <person name="Sanchez-Ramirez S."/>
            <person name="Szollosi G.J."/>
            <person name="Szarkandi J.G."/>
            <person name="Papp V."/>
            <person name="Albert L."/>
            <person name="Andreopoulos W."/>
            <person name="Angelini C."/>
            <person name="Antonin V."/>
            <person name="Barry K.W."/>
            <person name="Bougher N.L."/>
            <person name="Buchanan P."/>
            <person name="Buyck B."/>
            <person name="Bense V."/>
            <person name="Catcheside P."/>
            <person name="Chovatia M."/>
            <person name="Cooper J."/>
            <person name="Damon W."/>
            <person name="Desjardin D."/>
            <person name="Finy P."/>
            <person name="Geml J."/>
            <person name="Haridas S."/>
            <person name="Hughes K."/>
            <person name="Justo A."/>
            <person name="Karasinski D."/>
            <person name="Kautmanova I."/>
            <person name="Kiss B."/>
            <person name="Kocsube S."/>
            <person name="Kotiranta H."/>
            <person name="LaButti K.M."/>
            <person name="Lechner B.E."/>
            <person name="Liimatainen K."/>
            <person name="Lipzen A."/>
            <person name="Lukacs Z."/>
            <person name="Mihaltcheva S."/>
            <person name="Morgado L.N."/>
            <person name="Niskanen T."/>
            <person name="Noordeloos M.E."/>
            <person name="Ohm R.A."/>
            <person name="Ortiz-Santana B."/>
            <person name="Ovrebo C."/>
            <person name="Racz N."/>
            <person name="Riley R."/>
            <person name="Savchenko A."/>
            <person name="Shiryaev A."/>
            <person name="Soop K."/>
            <person name="Spirin V."/>
            <person name="Szebenyi C."/>
            <person name="Tomsovsky M."/>
            <person name="Tulloss R.E."/>
            <person name="Uehling J."/>
            <person name="Grigoriev I.V."/>
            <person name="Vagvolgyi C."/>
            <person name="Papp T."/>
            <person name="Martin F.M."/>
            <person name="Miettinen O."/>
            <person name="Hibbett D.S."/>
            <person name="Nagy L.G."/>
        </authorList>
    </citation>
    <scope>NUCLEOTIDE SEQUENCE [LARGE SCALE GENOMIC DNA]</scope>
    <source>
        <strain evidence="1 2">NL-1719</strain>
    </source>
</reference>
<dbReference type="EMBL" id="ML208281">
    <property type="protein sequence ID" value="TFK72852.1"/>
    <property type="molecule type" value="Genomic_DNA"/>
</dbReference>
<organism evidence="1 2">
    <name type="scientific">Pluteus cervinus</name>
    <dbReference type="NCBI Taxonomy" id="181527"/>
    <lineage>
        <taxon>Eukaryota</taxon>
        <taxon>Fungi</taxon>
        <taxon>Dikarya</taxon>
        <taxon>Basidiomycota</taxon>
        <taxon>Agaricomycotina</taxon>
        <taxon>Agaricomycetes</taxon>
        <taxon>Agaricomycetidae</taxon>
        <taxon>Agaricales</taxon>
        <taxon>Pluteineae</taxon>
        <taxon>Pluteaceae</taxon>
        <taxon>Pluteus</taxon>
    </lineage>
</organism>
<proteinExistence type="predicted"/>